<dbReference type="PROSITE" id="PS50004">
    <property type="entry name" value="C2"/>
    <property type="match status" value="1"/>
</dbReference>
<dbReference type="CDD" id="cd04048">
    <property type="entry name" value="C2A_Copine"/>
    <property type="match status" value="1"/>
</dbReference>
<name>A0A673KTX3_9TELE</name>
<dbReference type="GO" id="GO:0005886">
    <property type="term" value="C:plasma membrane"/>
    <property type="evidence" value="ECO:0007669"/>
    <property type="project" value="TreeGrafter"/>
</dbReference>
<keyword evidence="3" id="KW-1185">Reference proteome</keyword>
<dbReference type="PANTHER" id="PTHR10857:SF4">
    <property type="entry name" value="COPINE-4"/>
    <property type="match status" value="1"/>
</dbReference>
<dbReference type="PANTHER" id="PTHR10857">
    <property type="entry name" value="COPINE"/>
    <property type="match status" value="1"/>
</dbReference>
<accession>A0A673KTX3</accession>
<feature type="domain" description="C2" evidence="1">
    <location>
        <begin position="1"/>
        <end position="88"/>
    </location>
</feature>
<dbReference type="InterPro" id="IPR010734">
    <property type="entry name" value="Copine_C"/>
</dbReference>
<evidence type="ECO:0000313" key="2">
    <source>
        <dbReference type="Ensembl" id="ENSSRHP00000066529.1"/>
    </source>
</evidence>
<dbReference type="InterPro" id="IPR035892">
    <property type="entry name" value="C2_domain_sf"/>
</dbReference>
<dbReference type="Ensembl" id="ENSSRHT00000068349.1">
    <property type="protein sequence ID" value="ENSSRHP00000066529.1"/>
    <property type="gene ID" value="ENSSRHG00000033093.1"/>
</dbReference>
<dbReference type="CDD" id="cd04047">
    <property type="entry name" value="C2B_Copine"/>
    <property type="match status" value="1"/>
</dbReference>
<proteinExistence type="predicted"/>
<dbReference type="InterPro" id="IPR037768">
    <property type="entry name" value="C2B_Copine"/>
</dbReference>
<reference evidence="2" key="2">
    <citation type="submission" date="2025-09" db="UniProtKB">
        <authorList>
            <consortium name="Ensembl"/>
        </authorList>
    </citation>
    <scope>IDENTIFICATION</scope>
</reference>
<sequence length="369" mass="41772">MHVYIIYIIFSIFRIFGSHYSKVIRSSISPVFSKVFTVDYYFEEVQRLRFELHDISSNHNGLKEADFLGAMECTLGQIVSQRKLSKALLKQGNTAGKSSITVRIDVSPPMNSHCKFIKSDPFLEIFRVNDDGTASLVHRTETIMNNLSPVWKSFKVSLNTLCSGDHERELKIQWECINPKYQVKKKNYRNSGMVILTMCKVGNSFTLCLIYTTIMTAPVITVAIDFTASNGDPRNSCSLHYIHPYQPNEYLKALIAVGEICQDYDSDKMFPAFGFGAQIPPDFKVSHDFAVNFDEDNPECAGIQGVVEAYQNCLPKIQLYGPTNIAPIIQKVADSASEEMHTKETFFSNHYSNLHCLICFGCSRSISYF</sequence>
<reference evidence="2" key="1">
    <citation type="submission" date="2025-08" db="UniProtKB">
        <authorList>
            <consortium name="Ensembl"/>
        </authorList>
    </citation>
    <scope>IDENTIFICATION</scope>
</reference>
<dbReference type="InterPro" id="IPR000008">
    <property type="entry name" value="C2_dom"/>
</dbReference>
<dbReference type="Pfam" id="PF07002">
    <property type="entry name" value="Copine"/>
    <property type="match status" value="1"/>
</dbReference>
<evidence type="ECO:0000259" key="1">
    <source>
        <dbReference type="PROSITE" id="PS50004"/>
    </source>
</evidence>
<dbReference type="GO" id="GO:0005544">
    <property type="term" value="F:calcium-dependent phospholipid binding"/>
    <property type="evidence" value="ECO:0007669"/>
    <property type="project" value="InterPro"/>
</dbReference>
<dbReference type="Gene3D" id="2.60.40.150">
    <property type="entry name" value="C2 domain"/>
    <property type="match status" value="1"/>
</dbReference>
<evidence type="ECO:0000313" key="3">
    <source>
        <dbReference type="Proteomes" id="UP000472270"/>
    </source>
</evidence>
<dbReference type="Pfam" id="PF00168">
    <property type="entry name" value="C2"/>
    <property type="match status" value="2"/>
</dbReference>
<organism evidence="2 3">
    <name type="scientific">Sinocyclocheilus rhinocerous</name>
    <dbReference type="NCBI Taxonomy" id="307959"/>
    <lineage>
        <taxon>Eukaryota</taxon>
        <taxon>Metazoa</taxon>
        <taxon>Chordata</taxon>
        <taxon>Craniata</taxon>
        <taxon>Vertebrata</taxon>
        <taxon>Euteleostomi</taxon>
        <taxon>Actinopterygii</taxon>
        <taxon>Neopterygii</taxon>
        <taxon>Teleostei</taxon>
        <taxon>Ostariophysi</taxon>
        <taxon>Cypriniformes</taxon>
        <taxon>Cyprinidae</taxon>
        <taxon>Cyprininae</taxon>
        <taxon>Sinocyclocheilus</taxon>
    </lineage>
</organism>
<dbReference type="GO" id="GO:0071277">
    <property type="term" value="P:cellular response to calcium ion"/>
    <property type="evidence" value="ECO:0007669"/>
    <property type="project" value="TreeGrafter"/>
</dbReference>
<dbReference type="InterPro" id="IPR045052">
    <property type="entry name" value="Copine"/>
</dbReference>
<dbReference type="SUPFAM" id="SSF49562">
    <property type="entry name" value="C2 domain (Calcium/lipid-binding domain, CaLB)"/>
    <property type="match status" value="2"/>
</dbReference>
<dbReference type="AlphaFoldDB" id="A0A673KTX3"/>
<protein>
    <submittedName>
        <fullName evidence="2">Copine IVb</fullName>
    </submittedName>
</protein>
<dbReference type="Proteomes" id="UP000472270">
    <property type="component" value="Unassembled WGS sequence"/>
</dbReference>